<evidence type="ECO:0000313" key="3">
    <source>
        <dbReference type="EMBL" id="TCJ02515.1"/>
    </source>
</evidence>
<accession>A0A4R1AR42</accession>
<dbReference type="AlphaFoldDB" id="A0A4R1AR42"/>
<dbReference type="OrthoDB" id="9807744at2"/>
<keyword evidence="1" id="KW-0472">Membrane</keyword>
<keyword evidence="1" id="KW-0812">Transmembrane</keyword>
<feature type="transmembrane region" description="Helical" evidence="1">
    <location>
        <begin position="141"/>
        <end position="164"/>
    </location>
</feature>
<dbReference type="PANTHER" id="PTHR30590">
    <property type="entry name" value="INNER MEMBRANE PROTEIN"/>
    <property type="match status" value="1"/>
</dbReference>
<sequence>MNPSITQKERIISLDIIRGFALFGILLINVGAFKILTEGMQIPDYTGMNEVIAKLIEIFVEKKFFSIFSFLFGAGFFIFSSRAESRGDKPRWRFARRLLALFLIGIIHLIFFWGSILATYAIIGFLMIPFYRAKVSTISKWLGGIIIVYIIMLLMGLFSLDLGIFSKVSSFLGNDAVAIFIMFLTGFLAAKANWMRRIRELSTRIKWIQIITLPIVIGFSLWIWFKPDRDYQHLQTIIGLGQIPTTYLYLSTLFLILENKRIVKLLQPIACVGQMAFTNYWAQSFIGLAIISLMGLEFVSPINKVFISIIIFAIQIIYSVIWFKFFKMGPLEKVWRYMTYGRRIAYNKK</sequence>
<dbReference type="STRING" id="1742358.GCA_001439605_04091"/>
<comment type="caution">
    <text evidence="3">The sequence shown here is derived from an EMBL/GenBank/DDBJ whole genome shotgun (WGS) entry which is preliminary data.</text>
</comment>
<evidence type="ECO:0000313" key="4">
    <source>
        <dbReference type="Proteomes" id="UP000293846"/>
    </source>
</evidence>
<feature type="transmembrane region" description="Helical" evidence="1">
    <location>
        <begin position="207"/>
        <end position="225"/>
    </location>
</feature>
<dbReference type="InterPro" id="IPR052529">
    <property type="entry name" value="Bact_Transport_Assoc"/>
</dbReference>
<proteinExistence type="predicted"/>
<feature type="transmembrane region" description="Helical" evidence="1">
    <location>
        <begin position="16"/>
        <end position="36"/>
    </location>
</feature>
<dbReference type="EMBL" id="SJTH01000031">
    <property type="protein sequence ID" value="TCJ02515.1"/>
    <property type="molecule type" value="Genomic_DNA"/>
</dbReference>
<feature type="transmembrane region" description="Helical" evidence="1">
    <location>
        <begin position="237"/>
        <end position="257"/>
    </location>
</feature>
<dbReference type="Pfam" id="PF04235">
    <property type="entry name" value="DUF418"/>
    <property type="match status" value="1"/>
</dbReference>
<keyword evidence="1" id="KW-1133">Transmembrane helix</keyword>
<feature type="transmembrane region" description="Helical" evidence="1">
    <location>
        <begin position="278"/>
        <end position="299"/>
    </location>
</feature>
<reference evidence="3 4" key="1">
    <citation type="submission" date="2019-03" db="EMBL/GenBank/DDBJ databases">
        <authorList>
            <person name="Jensen L."/>
            <person name="Storgaard J."/>
            <person name="Sulaj E."/>
            <person name="Schramm A."/>
            <person name="Marshall I.P.G."/>
        </authorList>
    </citation>
    <scope>NUCLEOTIDE SEQUENCE [LARGE SCALE GENOMIC DNA]</scope>
    <source>
        <strain evidence="3 4">2017H2G3</strain>
    </source>
</reference>
<name>A0A4R1AR42_9BACI</name>
<dbReference type="RefSeq" id="WP_131237819.1">
    <property type="nucleotide sequence ID" value="NZ_SJTH01000031.1"/>
</dbReference>
<keyword evidence="4" id="KW-1185">Reference proteome</keyword>
<dbReference type="PANTHER" id="PTHR30590:SF3">
    <property type="entry name" value="HYPOTHETICAL MEMBRANE SPANNING PROTEIN"/>
    <property type="match status" value="1"/>
</dbReference>
<gene>
    <name evidence="3" type="ORF">E0Y62_18970</name>
</gene>
<feature type="transmembrane region" description="Helical" evidence="1">
    <location>
        <begin position="64"/>
        <end position="81"/>
    </location>
</feature>
<evidence type="ECO:0000259" key="2">
    <source>
        <dbReference type="Pfam" id="PF04235"/>
    </source>
</evidence>
<feature type="transmembrane region" description="Helical" evidence="1">
    <location>
        <begin position="101"/>
        <end position="129"/>
    </location>
</feature>
<protein>
    <submittedName>
        <fullName evidence="3">DUF418 domain-containing protein</fullName>
    </submittedName>
</protein>
<dbReference type="InterPro" id="IPR007349">
    <property type="entry name" value="DUF418"/>
</dbReference>
<feature type="transmembrane region" description="Helical" evidence="1">
    <location>
        <begin position="305"/>
        <end position="326"/>
    </location>
</feature>
<feature type="domain" description="DUF418" evidence="2">
    <location>
        <begin position="189"/>
        <end position="341"/>
    </location>
</feature>
<dbReference type="Proteomes" id="UP000293846">
    <property type="component" value="Unassembled WGS sequence"/>
</dbReference>
<evidence type="ECO:0000256" key="1">
    <source>
        <dbReference type="SAM" id="Phobius"/>
    </source>
</evidence>
<feature type="transmembrane region" description="Helical" evidence="1">
    <location>
        <begin position="176"/>
        <end position="195"/>
    </location>
</feature>
<organism evidence="3 4">
    <name type="scientific">Cytobacillus praedii</name>
    <dbReference type="NCBI Taxonomy" id="1742358"/>
    <lineage>
        <taxon>Bacteria</taxon>
        <taxon>Bacillati</taxon>
        <taxon>Bacillota</taxon>
        <taxon>Bacilli</taxon>
        <taxon>Bacillales</taxon>
        <taxon>Bacillaceae</taxon>
        <taxon>Cytobacillus</taxon>
    </lineage>
</organism>